<feature type="region of interest" description="Disordered" evidence="1">
    <location>
        <begin position="77"/>
        <end position="129"/>
    </location>
</feature>
<organism evidence="3 4">
    <name type="scientific">Pararobbsia alpina</name>
    <dbReference type="NCBI Taxonomy" id="621374"/>
    <lineage>
        <taxon>Bacteria</taxon>
        <taxon>Pseudomonadati</taxon>
        <taxon>Pseudomonadota</taxon>
        <taxon>Betaproteobacteria</taxon>
        <taxon>Burkholderiales</taxon>
        <taxon>Burkholderiaceae</taxon>
        <taxon>Pararobbsia</taxon>
    </lineage>
</organism>
<feature type="compositionally biased region" description="Low complexity" evidence="1">
    <location>
        <begin position="152"/>
        <end position="167"/>
    </location>
</feature>
<keyword evidence="4" id="KW-1185">Reference proteome</keyword>
<dbReference type="Proteomes" id="UP000494115">
    <property type="component" value="Unassembled WGS sequence"/>
</dbReference>
<evidence type="ECO:0000256" key="2">
    <source>
        <dbReference type="SAM" id="SignalP"/>
    </source>
</evidence>
<gene>
    <name evidence="3" type="ORF">LMG28138_02405</name>
</gene>
<dbReference type="RefSeq" id="WP_175104966.1">
    <property type="nucleotide sequence ID" value="NZ_CADIKM010000008.1"/>
</dbReference>
<feature type="region of interest" description="Disordered" evidence="1">
    <location>
        <begin position="152"/>
        <end position="183"/>
    </location>
</feature>
<feature type="signal peptide" evidence="2">
    <location>
        <begin position="1"/>
        <end position="26"/>
    </location>
</feature>
<feature type="compositionally biased region" description="Gly residues" evidence="1">
    <location>
        <begin position="105"/>
        <end position="120"/>
    </location>
</feature>
<accession>A0A6S7BFT9</accession>
<dbReference type="AlphaFoldDB" id="A0A6S7BFT9"/>
<protein>
    <recommendedName>
        <fullName evidence="5">Acetate kinase</fullName>
    </recommendedName>
</protein>
<reference evidence="3 4" key="1">
    <citation type="submission" date="2020-04" db="EMBL/GenBank/DDBJ databases">
        <authorList>
            <person name="De Canck E."/>
        </authorList>
    </citation>
    <scope>NUCLEOTIDE SEQUENCE [LARGE SCALE GENOMIC DNA]</scope>
    <source>
        <strain evidence="3 4">LMG 28138</strain>
    </source>
</reference>
<feature type="chain" id="PRO_5029005417" description="Acetate kinase" evidence="2">
    <location>
        <begin position="27"/>
        <end position="499"/>
    </location>
</feature>
<sequence>MKQRQWRRIGAAGGSCLMLVSSLAHSQALENQDPVTSLQELRREIDQRAKELNTLKQQLDSQEARFQALTRALDAKTLESTRGGAGQGTEAAPPIDSAQSASPDGSGGGGSNTNASGGGANANASGSGTANGNSNATGVNTASPAAAAVAGAAASQTAPGSAPPAQQHAEQPVGQAPVRDTRPPEVAPLFEQPGVLTPAGKLIFEPSVQYGYSSSDRVSLVGYTIIPALLIGLIDVREIKTTTLTGTATFRYGVNNRFELELRIPYAWTSTDTVEREIFQGSAQDGVFNASGHDIGDIEMTARYQFNDGGADRLYYIGWLRFKSRTGSDPFSVVTDCVTRCVANTTGTGLPLESPTGSGFYALQPGITWLLPSDPAVFFGNFSYLHNFTRSDVSLTLLNGAQQFVGDVHAGDIFGFNFGMGLALNEKASFSIGYDQSIIWPTTQNGQTVPGSVRTTLGTLLVGYSYTLSKKMTLNVSVGAGLTRDTPDLTVTFRLPIMF</sequence>
<name>A0A6S7BFT9_9BURK</name>
<keyword evidence="2" id="KW-0732">Signal</keyword>
<dbReference type="EMBL" id="CADIKM010000008">
    <property type="protein sequence ID" value="CAB3787259.1"/>
    <property type="molecule type" value="Genomic_DNA"/>
</dbReference>
<evidence type="ECO:0008006" key="5">
    <source>
        <dbReference type="Google" id="ProtNLM"/>
    </source>
</evidence>
<proteinExistence type="predicted"/>
<evidence type="ECO:0000256" key="1">
    <source>
        <dbReference type="SAM" id="MobiDB-lite"/>
    </source>
</evidence>
<evidence type="ECO:0000313" key="3">
    <source>
        <dbReference type="EMBL" id="CAB3787259.1"/>
    </source>
</evidence>
<evidence type="ECO:0000313" key="4">
    <source>
        <dbReference type="Proteomes" id="UP000494115"/>
    </source>
</evidence>